<keyword evidence="2" id="KW-1185">Reference proteome</keyword>
<organism evidence="1 2">
    <name type="scientific">Marseillevirus marseillevirus</name>
    <name type="common">GBM</name>
    <dbReference type="NCBI Taxonomy" id="694581"/>
    <lineage>
        <taxon>Viruses</taxon>
        <taxon>Varidnaviria</taxon>
        <taxon>Bamfordvirae</taxon>
        <taxon>Nucleocytoviricota</taxon>
        <taxon>Megaviricetes</taxon>
        <taxon>Pimascovirales</taxon>
        <taxon>Pimascovirales incertae sedis</taxon>
        <taxon>Marseilleviridae</taxon>
        <taxon>Marseillevirus</taxon>
        <taxon>Marseillevirus massiliense</taxon>
    </lineage>
</organism>
<evidence type="ECO:0000313" key="1">
    <source>
        <dbReference type="EMBL" id="ADB03950.1"/>
    </source>
</evidence>
<organismHost>
    <name type="scientific">Acanthamoeba</name>
    <dbReference type="NCBI Taxonomy" id="5754"/>
</organismHost>
<dbReference type="OrthoDB" id="38417at10239"/>
<dbReference type="KEGG" id="vg:8746406"/>
<dbReference type="RefSeq" id="YP_003406912.1">
    <property type="nucleotide sequence ID" value="NC_013756.1"/>
</dbReference>
<protein>
    <recommendedName>
        <fullName evidence="3">MORN repeat-containing protein</fullName>
    </recommendedName>
</protein>
<sequence>MQEFLRKRETLAHSLATGLKPNPNLFLRESLLYGCNLPMKEYVLPDGSRHGRATTTFSGQRKDNPTLVVTYKFGKMHGPSSFSSRKEGSFAGQYENGLPQGLFVFDCGFSMVFDKGLPVLTKDKKGDVERLEWDTKKRTLVFKGKNILMFASLATQRLPTIFMKPKGF</sequence>
<accession>D2XAH3</accession>
<evidence type="ECO:0000313" key="2">
    <source>
        <dbReference type="Proteomes" id="UP000029780"/>
    </source>
</evidence>
<dbReference type="SUPFAM" id="SSF82185">
    <property type="entry name" value="Histone H3 K4-specific methyltransferase SET7/9 N-terminal domain"/>
    <property type="match status" value="1"/>
</dbReference>
<dbReference type="Proteomes" id="UP000029780">
    <property type="component" value="Segment"/>
</dbReference>
<reference evidence="1 2" key="1">
    <citation type="journal article" date="2009" name="Proc. Natl. Acad. Sci. U.S.A.">
        <title>Giant Marseillevirus highlights the role of amoebae as a melting pot in emergence of chimeric microorganisms.</title>
        <authorList>
            <person name="Boyer M."/>
            <person name="Yutin N."/>
            <person name="Pagnier I."/>
            <person name="Barrassi L."/>
            <person name="Fournous G."/>
            <person name="Espinosa L."/>
            <person name="Robert C."/>
            <person name="Azza S."/>
            <person name="Sun S."/>
            <person name="Rossmann M.G."/>
            <person name="Suzan-Monti M."/>
            <person name="La Scola B."/>
            <person name="Koonin E.V."/>
            <person name="Raoult D."/>
        </authorList>
    </citation>
    <scope>NUCLEOTIDE SEQUENCE [LARGE SCALE GENOMIC DNA]</scope>
    <source>
        <strain evidence="1 2">T19</strain>
    </source>
</reference>
<dbReference type="EMBL" id="GU071086">
    <property type="protein sequence ID" value="ADB03950.1"/>
    <property type="molecule type" value="Genomic_DNA"/>
</dbReference>
<proteinExistence type="predicted"/>
<gene>
    <name evidence="1" type="ORF">MAR_ORF169</name>
</gene>
<name>D2XAH3_GBMV</name>
<dbReference type="GeneID" id="8746406"/>
<evidence type="ECO:0008006" key="3">
    <source>
        <dbReference type="Google" id="ProtNLM"/>
    </source>
</evidence>